<feature type="domain" description="Baseplate hub protein gp44/GpP-like C-terminal" evidence="1">
    <location>
        <begin position="78"/>
        <end position="158"/>
    </location>
</feature>
<name>A0A376FMB0_ECOLX</name>
<dbReference type="AlphaFoldDB" id="A0A376FMB0"/>
<accession>A0A376FMB0</accession>
<dbReference type="Gene3D" id="2.30.300.10">
    <property type="entry name" value="Baseplate protein-like domain - beta roll fold"/>
    <property type="match status" value="1"/>
</dbReference>
<dbReference type="Pfam" id="PF21929">
    <property type="entry name" value="GpP_4th"/>
    <property type="match status" value="1"/>
</dbReference>
<organism evidence="2 3">
    <name type="scientific">Escherichia coli</name>
    <dbReference type="NCBI Taxonomy" id="562"/>
    <lineage>
        <taxon>Bacteria</taxon>
        <taxon>Pseudomonadati</taxon>
        <taxon>Pseudomonadota</taxon>
        <taxon>Gammaproteobacteria</taxon>
        <taxon>Enterobacterales</taxon>
        <taxon>Enterobacteriaceae</taxon>
        <taxon>Escherichia</taxon>
    </lineage>
</organism>
<sequence>MSLVLGKNILAARGRFSWRERNSQYIIKGTTSAGGKLWDSQPAPMVGGRQYITEDPEINRYRPRILVNEDSLTVGGASIRGEWYKARMLGESRTTEITVAGWREQGDSGPLWQTNRLVDIDDSIQNLKTTWLISGVTWTDGAQGRMTVLALVPPESLDMPEMKAKTKKTKAVATWD</sequence>
<dbReference type="EMBL" id="UFYN01000002">
    <property type="protein sequence ID" value="STD33856.1"/>
    <property type="molecule type" value="Genomic_DNA"/>
</dbReference>
<evidence type="ECO:0000313" key="2">
    <source>
        <dbReference type="EMBL" id="STD33856.1"/>
    </source>
</evidence>
<evidence type="ECO:0000313" key="3">
    <source>
        <dbReference type="Proteomes" id="UP000254219"/>
    </source>
</evidence>
<dbReference type="InterPro" id="IPR053982">
    <property type="entry name" value="Gp44/GpP-like_C"/>
</dbReference>
<dbReference type="Proteomes" id="UP000254219">
    <property type="component" value="Unassembled WGS sequence"/>
</dbReference>
<proteinExistence type="predicted"/>
<protein>
    <submittedName>
        <fullName evidence="2">Bacteriophge Mu tail protein P</fullName>
    </submittedName>
</protein>
<reference evidence="2 3" key="1">
    <citation type="submission" date="2018-06" db="EMBL/GenBank/DDBJ databases">
        <authorList>
            <consortium name="Pathogen Informatics"/>
            <person name="Doyle S."/>
        </authorList>
    </citation>
    <scope>NUCLEOTIDE SEQUENCE [LARGE SCALE GENOMIC DNA]</scope>
    <source>
        <strain evidence="2 3">NCTC11181</strain>
    </source>
</reference>
<evidence type="ECO:0000259" key="1">
    <source>
        <dbReference type="Pfam" id="PF21929"/>
    </source>
</evidence>
<dbReference type="SUPFAM" id="SSF69279">
    <property type="entry name" value="Phage tail proteins"/>
    <property type="match status" value="1"/>
</dbReference>
<gene>
    <name evidence="2" type="ORF">NCTC11181_00034</name>
</gene>